<dbReference type="EMBL" id="LLXL01001195">
    <property type="protein sequence ID" value="PKK65790.1"/>
    <property type="molecule type" value="Genomic_DNA"/>
</dbReference>
<organism evidence="1 2">
    <name type="scientific">Rhizophagus irregularis</name>
    <dbReference type="NCBI Taxonomy" id="588596"/>
    <lineage>
        <taxon>Eukaryota</taxon>
        <taxon>Fungi</taxon>
        <taxon>Fungi incertae sedis</taxon>
        <taxon>Mucoromycota</taxon>
        <taxon>Glomeromycotina</taxon>
        <taxon>Glomeromycetes</taxon>
        <taxon>Glomerales</taxon>
        <taxon>Glomeraceae</taxon>
        <taxon>Rhizophagus</taxon>
    </lineage>
</organism>
<evidence type="ECO:0000313" key="2">
    <source>
        <dbReference type="Proteomes" id="UP000233469"/>
    </source>
</evidence>
<sequence length="61" mass="7173">MDISNQNLDTTEITIRNNSKIKNKNLWKYDDNCEYQIHATIFSTESDETISSFKKVNIMDL</sequence>
<gene>
    <name evidence="1" type="ORF">RhiirC2_754566</name>
</gene>
<reference evidence="1 2" key="1">
    <citation type="submission" date="2016-04" db="EMBL/GenBank/DDBJ databases">
        <title>Genome analyses suggest a sexual origin of heterokaryosis in a supposedly ancient asexual fungus.</title>
        <authorList>
            <person name="Ropars J."/>
            <person name="Sedzielewska K."/>
            <person name="Noel J."/>
            <person name="Charron P."/>
            <person name="Farinelli L."/>
            <person name="Marton T."/>
            <person name="Kruger M."/>
            <person name="Pelin A."/>
            <person name="Brachmann A."/>
            <person name="Corradi N."/>
        </authorList>
    </citation>
    <scope>NUCLEOTIDE SEQUENCE [LARGE SCALE GENOMIC DNA]</scope>
    <source>
        <strain evidence="1 2">C2</strain>
    </source>
</reference>
<comment type="caution">
    <text evidence="1">The sequence shown here is derived from an EMBL/GenBank/DDBJ whole genome shotgun (WGS) entry which is preliminary data.</text>
</comment>
<name>A0A2N1MW26_9GLOM</name>
<proteinExistence type="predicted"/>
<reference evidence="1 2" key="2">
    <citation type="submission" date="2017-10" db="EMBL/GenBank/DDBJ databases">
        <title>Extensive intraspecific genome diversity in a model arbuscular mycorrhizal fungus.</title>
        <authorList>
            <person name="Chen E.C.H."/>
            <person name="Morin E."/>
            <person name="Baudet D."/>
            <person name="Noel J."/>
            <person name="Ndikumana S."/>
            <person name="Charron P."/>
            <person name="St-Onge C."/>
            <person name="Giorgi J."/>
            <person name="Grigoriev I.V."/>
            <person name="Roux C."/>
            <person name="Martin F.M."/>
            <person name="Corradi N."/>
        </authorList>
    </citation>
    <scope>NUCLEOTIDE SEQUENCE [LARGE SCALE GENOMIC DNA]</scope>
    <source>
        <strain evidence="1 2">C2</strain>
    </source>
</reference>
<feature type="non-terminal residue" evidence="1">
    <location>
        <position position="61"/>
    </location>
</feature>
<protein>
    <submittedName>
        <fullName evidence="1">Uncharacterized protein</fullName>
    </submittedName>
</protein>
<dbReference type="Proteomes" id="UP000233469">
    <property type="component" value="Unassembled WGS sequence"/>
</dbReference>
<accession>A0A2N1MW26</accession>
<evidence type="ECO:0000313" key="1">
    <source>
        <dbReference type="EMBL" id="PKK65790.1"/>
    </source>
</evidence>
<dbReference type="AlphaFoldDB" id="A0A2N1MW26"/>